<evidence type="ECO:0000313" key="3">
    <source>
        <dbReference type="Proteomes" id="UP000525389"/>
    </source>
</evidence>
<accession>A0A7W8GDT8</accession>
<dbReference type="PANTHER" id="PTHR43355:SF2">
    <property type="entry name" value="FLAVIN REDUCTASE (NADPH)"/>
    <property type="match status" value="1"/>
</dbReference>
<organism evidence="2 3">
    <name type="scientific">Deinococcus budaensis</name>
    <dbReference type="NCBI Taxonomy" id="1665626"/>
    <lineage>
        <taxon>Bacteria</taxon>
        <taxon>Thermotogati</taxon>
        <taxon>Deinococcota</taxon>
        <taxon>Deinococci</taxon>
        <taxon>Deinococcales</taxon>
        <taxon>Deinococcaceae</taxon>
        <taxon>Deinococcus</taxon>
    </lineage>
</organism>
<comment type="caution">
    <text evidence="2">The sequence shown here is derived from an EMBL/GenBank/DDBJ whole genome shotgun (WGS) entry which is preliminary data.</text>
</comment>
<name>A0A7W8GDT8_9DEIO</name>
<dbReference type="RefSeq" id="WP_184026655.1">
    <property type="nucleotide sequence ID" value="NZ_JACHFN010000003.1"/>
</dbReference>
<dbReference type="Proteomes" id="UP000525389">
    <property type="component" value="Unassembled WGS sequence"/>
</dbReference>
<proteinExistence type="predicted"/>
<dbReference type="PANTHER" id="PTHR43355">
    <property type="entry name" value="FLAVIN REDUCTASE (NADPH)"/>
    <property type="match status" value="1"/>
</dbReference>
<protein>
    <submittedName>
        <fullName evidence="2">Putative NADH-flavin reductase</fullName>
    </submittedName>
</protein>
<dbReference type="AlphaFoldDB" id="A0A7W8GDT8"/>
<keyword evidence="3" id="KW-1185">Reference proteome</keyword>
<dbReference type="InterPro" id="IPR016040">
    <property type="entry name" value="NAD(P)-bd_dom"/>
</dbReference>
<feature type="domain" description="NAD(P)-binding" evidence="1">
    <location>
        <begin position="22"/>
        <end position="214"/>
    </location>
</feature>
<evidence type="ECO:0000313" key="2">
    <source>
        <dbReference type="EMBL" id="MBB5233730.1"/>
    </source>
</evidence>
<evidence type="ECO:0000259" key="1">
    <source>
        <dbReference type="Pfam" id="PF13460"/>
    </source>
</evidence>
<sequence length="226" mass="23765">MTHTEQRDAGQGGGGRQLAILGGTGRSGRLLIDVALAAGYGLRVLARDPARLHRQDPRLVPVTGDARDPQAVATLLEGVDAVLSALGPVRGEARGDGSGVMTRAAENLVAAMSGAGVSRLISMTGAGVAQPGDQPKVFDRVIRTALRLSQPDVLRDSEGHVARLRESDLAWTVVRVPMLIDGPAQPVRAGRVGDIGPRVSRASVATFMLEQLDSDRWLRQAPAISH</sequence>
<dbReference type="GO" id="GO:0042602">
    <property type="term" value="F:riboflavin reductase (NADPH) activity"/>
    <property type="evidence" value="ECO:0007669"/>
    <property type="project" value="TreeGrafter"/>
</dbReference>
<dbReference type="InterPro" id="IPR051606">
    <property type="entry name" value="Polyketide_Oxido-like"/>
</dbReference>
<reference evidence="2 3" key="1">
    <citation type="submission" date="2020-08" db="EMBL/GenBank/DDBJ databases">
        <title>Genomic Encyclopedia of Type Strains, Phase IV (KMG-IV): sequencing the most valuable type-strain genomes for metagenomic binning, comparative biology and taxonomic classification.</title>
        <authorList>
            <person name="Goeker M."/>
        </authorList>
    </citation>
    <scope>NUCLEOTIDE SEQUENCE [LARGE SCALE GENOMIC DNA]</scope>
    <source>
        <strain evidence="2 3">DSM 101791</strain>
    </source>
</reference>
<dbReference type="GO" id="GO:0004074">
    <property type="term" value="F:biliverdin reductase [NAD(P)H] activity"/>
    <property type="evidence" value="ECO:0007669"/>
    <property type="project" value="TreeGrafter"/>
</dbReference>
<gene>
    <name evidence="2" type="ORF">HNQ09_001160</name>
</gene>
<dbReference type="SUPFAM" id="SSF51735">
    <property type="entry name" value="NAD(P)-binding Rossmann-fold domains"/>
    <property type="match status" value="1"/>
</dbReference>
<dbReference type="Gene3D" id="3.40.50.720">
    <property type="entry name" value="NAD(P)-binding Rossmann-like Domain"/>
    <property type="match status" value="1"/>
</dbReference>
<dbReference type="InterPro" id="IPR036291">
    <property type="entry name" value="NAD(P)-bd_dom_sf"/>
</dbReference>
<dbReference type="EMBL" id="JACHFN010000003">
    <property type="protein sequence ID" value="MBB5233730.1"/>
    <property type="molecule type" value="Genomic_DNA"/>
</dbReference>
<dbReference type="Pfam" id="PF13460">
    <property type="entry name" value="NAD_binding_10"/>
    <property type="match status" value="1"/>
</dbReference>